<evidence type="ECO:0008006" key="4">
    <source>
        <dbReference type="Google" id="ProtNLM"/>
    </source>
</evidence>
<comment type="caution">
    <text evidence="2">The sequence shown here is derived from an EMBL/GenBank/DDBJ whole genome shotgun (WGS) entry which is preliminary data.</text>
</comment>
<evidence type="ECO:0000313" key="2">
    <source>
        <dbReference type="EMBL" id="MBX7290804.1"/>
    </source>
</evidence>
<dbReference type="Proteomes" id="UP000775179">
    <property type="component" value="Unassembled WGS sequence"/>
</dbReference>
<dbReference type="PROSITE" id="PS51257">
    <property type="entry name" value="PROKAR_LIPOPROTEIN"/>
    <property type="match status" value="1"/>
</dbReference>
<dbReference type="RefSeq" id="WP_021876152.1">
    <property type="nucleotide sequence ID" value="NZ_CP018624.1"/>
</dbReference>
<evidence type="ECO:0000313" key="3">
    <source>
        <dbReference type="Proteomes" id="UP000775179"/>
    </source>
</evidence>
<name>A0ABD4RIN5_9CLOT</name>
<evidence type="ECO:0000256" key="1">
    <source>
        <dbReference type="SAM" id="SignalP"/>
    </source>
</evidence>
<dbReference type="GeneID" id="66302156"/>
<feature type="chain" id="PRO_5044781992" description="Lipoprotein" evidence="1">
    <location>
        <begin position="23"/>
        <end position="210"/>
    </location>
</feature>
<feature type="signal peptide" evidence="1">
    <location>
        <begin position="1"/>
        <end position="22"/>
    </location>
</feature>
<accession>A0ABD4RIN5</accession>
<dbReference type="KEGG" id="cchv:BTM20_09765"/>
<dbReference type="AlphaFoldDB" id="A0ABD4RIN5"/>
<reference evidence="2 3" key="1">
    <citation type="submission" date="2021-08" db="EMBL/GenBank/DDBJ databases">
        <title>Genome sequence analysis of Clostridium chauvoei strains of European origin and evaluation of typing options for outbreak investigations.</title>
        <authorList>
            <person name="Abdel-Glil M."/>
            <person name="Thomas P."/>
            <person name="Seyboldt C."/>
        </authorList>
    </citation>
    <scope>NUCLEOTIDE SEQUENCE [LARGE SCALE GENOMIC DNA]</scope>
    <source>
        <strain evidence="2 3">S0260-09</strain>
    </source>
</reference>
<proteinExistence type="predicted"/>
<dbReference type="EMBL" id="JAIFTX010000012">
    <property type="protein sequence ID" value="MBX7290804.1"/>
    <property type="molecule type" value="Genomic_DNA"/>
</dbReference>
<keyword evidence="1" id="KW-0732">Signal</keyword>
<organism evidence="2 3">
    <name type="scientific">Clostridium chauvoei</name>
    <dbReference type="NCBI Taxonomy" id="46867"/>
    <lineage>
        <taxon>Bacteria</taxon>
        <taxon>Bacillati</taxon>
        <taxon>Bacillota</taxon>
        <taxon>Clostridia</taxon>
        <taxon>Eubacteriales</taxon>
        <taxon>Clostridiaceae</taxon>
        <taxon>Clostridium</taxon>
    </lineage>
</organism>
<sequence length="210" mass="23275">MKMKKLSLLVATVALTVGLAGCMPGGNAKLPEGDVKVAKQEIQGVVDLLLESTDYGNGKSTVDSVLLPQDSQYDINIAIEKYQDGNLVDTKEIINYTTEKIEKNSIVHVIMNVGKANDGENTKSIYSIAEVDKEHTKDEKNPEYKLTKINDLALDYDLKSEATQLGKNLNEEIALTGYVKFKEDDTEKTAKDEVAKYKEVNIIKMKVTKK</sequence>
<gene>
    <name evidence="2" type="ORF">K4H94_07085</name>
</gene>
<protein>
    <recommendedName>
        <fullName evidence="4">Lipoprotein</fullName>
    </recommendedName>
</protein>